<keyword evidence="1" id="KW-0472">Membrane</keyword>
<evidence type="ECO:0000256" key="1">
    <source>
        <dbReference type="SAM" id="Phobius"/>
    </source>
</evidence>
<reference evidence="2" key="1">
    <citation type="journal article" date="2013" name="Genetics">
        <title>The draft genome and transcriptome of Panagrellus redivivus are shaped by the harsh demands of a free-living lifestyle.</title>
        <authorList>
            <person name="Srinivasan J."/>
            <person name="Dillman A.R."/>
            <person name="Macchietto M.G."/>
            <person name="Heikkinen L."/>
            <person name="Lakso M."/>
            <person name="Fracchia K.M."/>
            <person name="Antoshechkin I."/>
            <person name="Mortazavi A."/>
            <person name="Wong G."/>
            <person name="Sternberg P.W."/>
        </authorList>
    </citation>
    <scope>NUCLEOTIDE SEQUENCE [LARGE SCALE GENOMIC DNA]</scope>
    <source>
        <strain evidence="2">MT8872</strain>
    </source>
</reference>
<keyword evidence="1" id="KW-0812">Transmembrane</keyword>
<sequence>MTHQRLGIPSIFRNWDTPKNGLQLPVWIEIWLGISAILCTLDVGYTMLRPLTNRGGALECVYELWNWYADIDLRYGTPNDLVTMATGRVMIIEIVMNIVAMVLNRTGSKHTFICAFTTNAFVFWKTVLYMALYINPAPGNISYINPTASLFDQIVYFWIPDLFWVLVPLVVLIRLWPELTVYPQGQLPVRTDEH</sequence>
<feature type="transmembrane region" description="Helical" evidence="1">
    <location>
        <begin position="112"/>
        <end position="134"/>
    </location>
</feature>
<evidence type="ECO:0000313" key="2">
    <source>
        <dbReference type="Proteomes" id="UP000492821"/>
    </source>
</evidence>
<evidence type="ECO:0000313" key="3">
    <source>
        <dbReference type="WBParaSite" id="Pan_g21734.t1"/>
    </source>
</evidence>
<dbReference type="Proteomes" id="UP000492821">
    <property type="component" value="Unassembled WGS sequence"/>
</dbReference>
<accession>A0A7E4VIY4</accession>
<proteinExistence type="predicted"/>
<keyword evidence="1" id="KW-1133">Transmembrane helix</keyword>
<dbReference type="PANTHER" id="PTHR37919">
    <property type="entry name" value="PROTEIN CBG05606"/>
    <property type="match status" value="1"/>
</dbReference>
<feature type="transmembrane region" description="Helical" evidence="1">
    <location>
        <begin position="81"/>
        <end position="100"/>
    </location>
</feature>
<keyword evidence="2" id="KW-1185">Reference proteome</keyword>
<name>A0A7E4VIY4_PANRE</name>
<feature type="transmembrane region" description="Helical" evidence="1">
    <location>
        <begin position="154"/>
        <end position="176"/>
    </location>
</feature>
<reference evidence="3" key="2">
    <citation type="submission" date="2020-10" db="UniProtKB">
        <authorList>
            <consortium name="WormBaseParasite"/>
        </authorList>
    </citation>
    <scope>IDENTIFICATION</scope>
</reference>
<dbReference type="WBParaSite" id="Pan_g21734.t1">
    <property type="protein sequence ID" value="Pan_g21734.t1"/>
    <property type="gene ID" value="Pan_g21734"/>
</dbReference>
<dbReference type="PANTHER" id="PTHR37919:SF2">
    <property type="entry name" value="EXPERA DOMAIN-CONTAINING PROTEIN"/>
    <property type="match status" value="1"/>
</dbReference>
<feature type="transmembrane region" description="Helical" evidence="1">
    <location>
        <begin position="21"/>
        <end position="45"/>
    </location>
</feature>
<protein>
    <submittedName>
        <fullName evidence="3">EXPERA domain-containing protein</fullName>
    </submittedName>
</protein>
<organism evidence="2 3">
    <name type="scientific">Panagrellus redivivus</name>
    <name type="common">Microworm</name>
    <dbReference type="NCBI Taxonomy" id="6233"/>
    <lineage>
        <taxon>Eukaryota</taxon>
        <taxon>Metazoa</taxon>
        <taxon>Ecdysozoa</taxon>
        <taxon>Nematoda</taxon>
        <taxon>Chromadorea</taxon>
        <taxon>Rhabditida</taxon>
        <taxon>Tylenchina</taxon>
        <taxon>Panagrolaimomorpha</taxon>
        <taxon>Panagrolaimoidea</taxon>
        <taxon>Panagrolaimidae</taxon>
        <taxon>Panagrellus</taxon>
    </lineage>
</organism>
<dbReference type="AlphaFoldDB" id="A0A7E4VIY4"/>